<organism evidence="7 8">
    <name type="scientific">Neptunomonas concharum</name>
    <dbReference type="NCBI Taxonomy" id="1031538"/>
    <lineage>
        <taxon>Bacteria</taxon>
        <taxon>Pseudomonadati</taxon>
        <taxon>Pseudomonadota</taxon>
        <taxon>Gammaproteobacteria</taxon>
        <taxon>Oceanospirillales</taxon>
        <taxon>Oceanospirillaceae</taxon>
        <taxon>Neptunomonas</taxon>
    </lineage>
</organism>
<dbReference type="KEGG" id="ncu:F0U83_04290"/>
<evidence type="ECO:0000256" key="1">
    <source>
        <dbReference type="ARBA" id="ARBA00004651"/>
    </source>
</evidence>
<evidence type="ECO:0000313" key="7">
    <source>
        <dbReference type="EMBL" id="QEQ95986.1"/>
    </source>
</evidence>
<evidence type="ECO:0000256" key="6">
    <source>
        <dbReference type="SAM" id="Phobius"/>
    </source>
</evidence>
<feature type="transmembrane region" description="Helical" evidence="6">
    <location>
        <begin position="78"/>
        <end position="95"/>
    </location>
</feature>
<keyword evidence="8" id="KW-1185">Reference proteome</keyword>
<feature type="transmembrane region" description="Helical" evidence="6">
    <location>
        <begin position="267"/>
        <end position="293"/>
    </location>
</feature>
<evidence type="ECO:0000313" key="8">
    <source>
        <dbReference type="Proteomes" id="UP000324760"/>
    </source>
</evidence>
<feature type="transmembrane region" description="Helical" evidence="6">
    <location>
        <begin position="228"/>
        <end position="255"/>
    </location>
</feature>
<keyword evidence="2" id="KW-1003">Cell membrane</keyword>
<evidence type="ECO:0000256" key="2">
    <source>
        <dbReference type="ARBA" id="ARBA00022475"/>
    </source>
</evidence>
<evidence type="ECO:0008006" key="9">
    <source>
        <dbReference type="Google" id="ProtNLM"/>
    </source>
</evidence>
<dbReference type="EMBL" id="CP043869">
    <property type="protein sequence ID" value="QEQ95986.1"/>
    <property type="molecule type" value="Genomic_DNA"/>
</dbReference>
<proteinExistence type="predicted"/>
<feature type="transmembrane region" description="Helical" evidence="6">
    <location>
        <begin position="101"/>
        <end position="123"/>
    </location>
</feature>
<dbReference type="PANTHER" id="PTHR30250:SF11">
    <property type="entry name" value="O-ANTIGEN TRANSPORTER-RELATED"/>
    <property type="match status" value="1"/>
</dbReference>
<evidence type="ECO:0000256" key="5">
    <source>
        <dbReference type="ARBA" id="ARBA00023136"/>
    </source>
</evidence>
<gene>
    <name evidence="7" type="ORF">F0U83_04290</name>
</gene>
<dbReference type="Proteomes" id="UP000324760">
    <property type="component" value="Chromosome"/>
</dbReference>
<keyword evidence="5 6" id="KW-0472">Membrane</keyword>
<sequence>MIKKLVSVFFGNGLHALSQLLLVVYMGRFLGEEVLSEYVFSVALCSPVYMFFGGGVRNLCSVDVQFKYSDSNYFESRLYFLFLGVISILSITFFLDMELGYIFYYVLALKILESGLETLYGAFQRVINYELIRNYNVVRSVSVVILICFMLFFDWFCLRYYFLFQIFILVFILLSALKGLDGTLHFDGVALASKIFCLSLSFGVMAMVSNLNLNLPRFFLGLRSSSDLAIYALLYQIVFIGSVVVIALSQFFLPVMAKFWSEANYKVWFVFLMRLYAGCGFVVLLSIFFSYFYGVKLFNLVFGVSYSVEWLDIALMQILGLFSYCLNISSVAFQSSVKIGVVKWGVYSTFLHGALLFFLTPLIGVNGAVFSTIAYLIIYNSALLFLVFKNYYKVKV</sequence>
<evidence type="ECO:0000256" key="3">
    <source>
        <dbReference type="ARBA" id="ARBA00022692"/>
    </source>
</evidence>
<feature type="transmembrane region" description="Helical" evidence="6">
    <location>
        <begin position="159"/>
        <end position="177"/>
    </location>
</feature>
<dbReference type="RefSeq" id="WP_138988937.1">
    <property type="nucleotide sequence ID" value="NZ_CP043869.1"/>
</dbReference>
<keyword evidence="3 6" id="KW-0812">Transmembrane</keyword>
<protein>
    <recommendedName>
        <fullName evidence="9">Oligosaccharide flippase family protein</fullName>
    </recommendedName>
</protein>
<dbReference type="AlphaFoldDB" id="A0A5P1R9M8"/>
<keyword evidence="4 6" id="KW-1133">Transmembrane helix</keyword>
<accession>A0A5P1R9M8</accession>
<name>A0A5P1R9M8_9GAMM</name>
<dbReference type="PANTHER" id="PTHR30250">
    <property type="entry name" value="PST FAMILY PREDICTED COLANIC ACID TRANSPORTER"/>
    <property type="match status" value="1"/>
</dbReference>
<feature type="transmembrane region" description="Helical" evidence="6">
    <location>
        <begin position="38"/>
        <end position="57"/>
    </location>
</feature>
<feature type="transmembrane region" description="Helical" evidence="6">
    <location>
        <begin position="135"/>
        <end position="153"/>
    </location>
</feature>
<feature type="transmembrane region" description="Helical" evidence="6">
    <location>
        <begin position="345"/>
        <end position="363"/>
    </location>
</feature>
<dbReference type="InterPro" id="IPR050833">
    <property type="entry name" value="Poly_Biosynth_Transport"/>
</dbReference>
<feature type="transmembrane region" description="Helical" evidence="6">
    <location>
        <begin position="189"/>
        <end position="208"/>
    </location>
</feature>
<comment type="subcellular location">
    <subcellularLocation>
        <location evidence="1">Cell membrane</location>
        <topology evidence="1">Multi-pass membrane protein</topology>
    </subcellularLocation>
</comment>
<dbReference type="GO" id="GO:0005886">
    <property type="term" value="C:plasma membrane"/>
    <property type="evidence" value="ECO:0007669"/>
    <property type="project" value="UniProtKB-SubCell"/>
</dbReference>
<feature type="transmembrane region" description="Helical" evidence="6">
    <location>
        <begin position="7"/>
        <end position="26"/>
    </location>
</feature>
<feature type="transmembrane region" description="Helical" evidence="6">
    <location>
        <begin position="369"/>
        <end position="388"/>
    </location>
</feature>
<feature type="transmembrane region" description="Helical" evidence="6">
    <location>
        <begin position="313"/>
        <end position="333"/>
    </location>
</feature>
<reference evidence="7 8" key="1">
    <citation type="journal article" date="2019" name="Biochem. Eng. J.">
        <title>Metabolic engineering of the marine bacteria Neptunomonas concharum for the production of acetoin and meso-2,3-butanediol from acetate.</title>
        <authorList>
            <person name="Li W."/>
            <person name="Pu N."/>
            <person name="Liu C.-X."/>
            <person name="Yuan Q.-P."/>
            <person name="Li Z.-J."/>
        </authorList>
    </citation>
    <scope>NUCLEOTIDE SEQUENCE [LARGE SCALE GENOMIC DNA]</scope>
    <source>
        <strain evidence="7 8">JCM17730</strain>
    </source>
</reference>
<evidence type="ECO:0000256" key="4">
    <source>
        <dbReference type="ARBA" id="ARBA00022989"/>
    </source>
</evidence>